<accession>A0A167ZZT8</accession>
<dbReference type="AlphaFoldDB" id="A0A167ZZT8"/>
<evidence type="ECO:0000313" key="1">
    <source>
        <dbReference type="EMBL" id="OAA68078.1"/>
    </source>
</evidence>
<reference evidence="1 2" key="1">
    <citation type="journal article" date="2016" name="Genome Biol. Evol.">
        <title>Divergent and convergent evolution of fungal pathogenicity.</title>
        <authorList>
            <person name="Shang Y."/>
            <person name="Xiao G."/>
            <person name="Zheng P."/>
            <person name="Cen K."/>
            <person name="Zhan S."/>
            <person name="Wang C."/>
        </authorList>
    </citation>
    <scope>NUCLEOTIDE SEQUENCE [LARGE SCALE GENOMIC DNA]</scope>
    <source>
        <strain evidence="1 2">RCEF 264</strain>
    </source>
</reference>
<gene>
    <name evidence="1" type="ORF">SPI_00273</name>
</gene>
<name>A0A167ZZT8_9HYPO</name>
<comment type="caution">
    <text evidence="1">The sequence shown here is derived from an EMBL/GenBank/DDBJ whole genome shotgun (WGS) entry which is preliminary data.</text>
</comment>
<keyword evidence="2" id="KW-1185">Reference proteome</keyword>
<evidence type="ECO:0000313" key="2">
    <source>
        <dbReference type="Proteomes" id="UP000076874"/>
    </source>
</evidence>
<dbReference type="EMBL" id="AZHD01000001">
    <property type="protein sequence ID" value="OAA68078.1"/>
    <property type="molecule type" value="Genomic_DNA"/>
</dbReference>
<protein>
    <submittedName>
        <fullName evidence="1">Uncharacterized protein</fullName>
    </submittedName>
</protein>
<organism evidence="1 2">
    <name type="scientific">Niveomyces insectorum RCEF 264</name>
    <dbReference type="NCBI Taxonomy" id="1081102"/>
    <lineage>
        <taxon>Eukaryota</taxon>
        <taxon>Fungi</taxon>
        <taxon>Dikarya</taxon>
        <taxon>Ascomycota</taxon>
        <taxon>Pezizomycotina</taxon>
        <taxon>Sordariomycetes</taxon>
        <taxon>Hypocreomycetidae</taxon>
        <taxon>Hypocreales</taxon>
        <taxon>Cordycipitaceae</taxon>
        <taxon>Niveomyces</taxon>
    </lineage>
</organism>
<sequence>MVWAVSQDEISGTPSRSLQAVPGYYSPSAVTSKLIDGSHYVGSQLRTFCYPVAAPISLAIQPGDARGPVGAVWPTRKLASMQRVWMSEVIKAIILFDNLRFEFAAEMVGLIKAYRIL</sequence>
<proteinExistence type="predicted"/>
<dbReference type="Proteomes" id="UP000076874">
    <property type="component" value="Unassembled WGS sequence"/>
</dbReference>